<feature type="repeat" description="HEAT" evidence="2">
    <location>
        <begin position="303"/>
        <end position="338"/>
    </location>
</feature>
<feature type="repeat" description="ARM" evidence="3">
    <location>
        <begin position="261"/>
        <end position="303"/>
    </location>
</feature>
<dbReference type="Pfam" id="PF13646">
    <property type="entry name" value="HEAT_2"/>
    <property type="match status" value="1"/>
</dbReference>
<dbReference type="InterPro" id="IPR000357">
    <property type="entry name" value="HEAT"/>
</dbReference>
<evidence type="ECO:0000256" key="2">
    <source>
        <dbReference type="PROSITE-ProRule" id="PRU00103"/>
    </source>
</evidence>
<evidence type="ECO:0000313" key="4">
    <source>
        <dbReference type="EMBL" id="KAG6929077.1"/>
    </source>
</evidence>
<dbReference type="Proteomes" id="UP000765507">
    <property type="component" value="Unassembled WGS sequence"/>
</dbReference>
<dbReference type="PANTHER" id="PTHR15599">
    <property type="entry name" value="RTDR1"/>
    <property type="match status" value="1"/>
</dbReference>
<comment type="caution">
    <text evidence="4">The sequence shown here is derived from an EMBL/GenBank/DDBJ whole genome shotgun (WGS) entry which is preliminary data.</text>
</comment>
<dbReference type="OrthoDB" id="409644at2759"/>
<keyword evidence="1" id="KW-0677">Repeat</keyword>
<dbReference type="EMBL" id="JAHGAV010000190">
    <property type="protein sequence ID" value="KAG6929077.1"/>
    <property type="molecule type" value="Genomic_DNA"/>
</dbReference>
<protein>
    <submittedName>
        <fullName evidence="4">Radial spoke head 14 -like protein</fullName>
    </submittedName>
</protein>
<dbReference type="PROSITE" id="PS50077">
    <property type="entry name" value="HEAT_REPEAT"/>
    <property type="match status" value="2"/>
</dbReference>
<dbReference type="Gene3D" id="1.25.10.10">
    <property type="entry name" value="Leucine-rich Repeat Variant"/>
    <property type="match status" value="2"/>
</dbReference>
<gene>
    <name evidence="4" type="primary">RSPH14</name>
    <name evidence="4" type="ORF">G0U57_006582</name>
</gene>
<sequence length="372" mass="40663">SCFLGSLSLALSESDSWGVFSEQRESIPQYRGMAHARISAKLPPDIDPTKAAIAFGERALPKLNEELQSPELLTRQRALMALCDLVHDPENVYQAIQLGFLDNLKYLLLDHDSTVREKTTEVLYIMASHNVGRDGFIKYGVIPALSQLLNDPVDICRRNMHRAFEIMAELPRGAVGIVDSSLISSLVLKLKTELDEIQELILDTLSGCLCIEAFEALATGAVSILKEKLTHPSVAIRSKAARVLLGISVPLEGKNIVWDEEVIPVLVSLLEDSDPEVRANAAGALMNATITTQGKYAALSADAIPPLLKLVDDETSKVRLNAIKALTMLSEAPEGRKTLLNHVDLFRGQLNDSSEAVSRAAKIAIKVIEWKP</sequence>
<dbReference type="InterPro" id="IPR000225">
    <property type="entry name" value="Armadillo"/>
</dbReference>
<accession>A0A8T1SKA7</accession>
<reference evidence="4 5" key="1">
    <citation type="journal article" date="2020" name="G3 (Bethesda)">
        <title>Draft Genome of the Common Snapping Turtle, Chelydra serpentina, a Model for Phenotypic Plasticity in Reptiles.</title>
        <authorList>
            <person name="Das D."/>
            <person name="Singh S.K."/>
            <person name="Bierstedt J."/>
            <person name="Erickson A."/>
            <person name="Galli G.L.J."/>
            <person name="Crossley D.A. 2nd"/>
            <person name="Rhen T."/>
        </authorList>
    </citation>
    <scope>NUCLEOTIDE SEQUENCE [LARGE SCALE GENOMIC DNA]</scope>
    <source>
        <strain evidence="4">KW</strain>
    </source>
</reference>
<dbReference type="PROSITE" id="PS50176">
    <property type="entry name" value="ARM_REPEAT"/>
    <property type="match status" value="1"/>
</dbReference>
<organism evidence="4 5">
    <name type="scientific">Chelydra serpentina</name>
    <name type="common">Snapping turtle</name>
    <name type="synonym">Testudo serpentina</name>
    <dbReference type="NCBI Taxonomy" id="8475"/>
    <lineage>
        <taxon>Eukaryota</taxon>
        <taxon>Metazoa</taxon>
        <taxon>Chordata</taxon>
        <taxon>Craniata</taxon>
        <taxon>Vertebrata</taxon>
        <taxon>Euteleostomi</taxon>
        <taxon>Archelosauria</taxon>
        <taxon>Testudinata</taxon>
        <taxon>Testudines</taxon>
        <taxon>Cryptodira</taxon>
        <taxon>Durocryptodira</taxon>
        <taxon>Americhelydia</taxon>
        <taxon>Chelydroidea</taxon>
        <taxon>Chelydridae</taxon>
        <taxon>Chelydra</taxon>
    </lineage>
</organism>
<dbReference type="Pfam" id="PF02985">
    <property type="entry name" value="HEAT"/>
    <property type="match status" value="1"/>
</dbReference>
<dbReference type="InterPro" id="IPR016024">
    <property type="entry name" value="ARM-type_fold"/>
</dbReference>
<dbReference type="InterPro" id="IPR011989">
    <property type="entry name" value="ARM-like"/>
</dbReference>
<evidence type="ECO:0000256" key="3">
    <source>
        <dbReference type="PROSITE-ProRule" id="PRU00259"/>
    </source>
</evidence>
<evidence type="ECO:0000313" key="5">
    <source>
        <dbReference type="Proteomes" id="UP000765507"/>
    </source>
</evidence>
<dbReference type="InterPro" id="IPR042856">
    <property type="entry name" value="RSP14"/>
</dbReference>
<keyword evidence="5" id="KW-1185">Reference proteome</keyword>
<dbReference type="SMART" id="SM00185">
    <property type="entry name" value="ARM"/>
    <property type="match status" value="4"/>
</dbReference>
<feature type="non-terminal residue" evidence="4">
    <location>
        <position position="372"/>
    </location>
</feature>
<name>A0A8T1SKA7_CHESE</name>
<dbReference type="PANTHER" id="PTHR15599:SF1">
    <property type="entry name" value="RADIAL SPOKE HEAD 14 HOMOLOG"/>
    <property type="match status" value="1"/>
</dbReference>
<dbReference type="InterPro" id="IPR021133">
    <property type="entry name" value="HEAT_type_2"/>
</dbReference>
<dbReference type="AlphaFoldDB" id="A0A8T1SKA7"/>
<proteinExistence type="predicted"/>
<evidence type="ECO:0000256" key="1">
    <source>
        <dbReference type="ARBA" id="ARBA00022737"/>
    </source>
</evidence>
<feature type="repeat" description="HEAT" evidence="2">
    <location>
        <begin position="262"/>
        <end position="285"/>
    </location>
</feature>
<dbReference type="SUPFAM" id="SSF48371">
    <property type="entry name" value="ARM repeat"/>
    <property type="match status" value="1"/>
</dbReference>